<dbReference type="AlphaFoldDB" id="A0A6M0STQ3"/>
<evidence type="ECO:0000259" key="1">
    <source>
        <dbReference type="PROSITE" id="PS50104"/>
    </source>
</evidence>
<dbReference type="PROSITE" id="PS50104">
    <property type="entry name" value="TIR"/>
    <property type="match status" value="1"/>
</dbReference>
<evidence type="ECO:0000313" key="3">
    <source>
        <dbReference type="Proteomes" id="UP000473089"/>
    </source>
</evidence>
<dbReference type="SUPFAM" id="SSF52200">
    <property type="entry name" value="Toll/Interleukin receptor TIR domain"/>
    <property type="match status" value="1"/>
</dbReference>
<dbReference type="Proteomes" id="UP000473089">
    <property type="component" value="Unassembled WGS sequence"/>
</dbReference>
<dbReference type="Pfam" id="PF13676">
    <property type="entry name" value="TIR_2"/>
    <property type="match status" value="1"/>
</dbReference>
<dbReference type="InterPro" id="IPR035897">
    <property type="entry name" value="Toll_tir_struct_dom_sf"/>
</dbReference>
<gene>
    <name evidence="2" type="ORF">EXM42_00355</name>
</gene>
<dbReference type="EMBL" id="SGJP01000001">
    <property type="protein sequence ID" value="NFA58908.1"/>
    <property type="molecule type" value="Genomic_DNA"/>
</dbReference>
<sequence>MLNVFISHNYKDKPLARKISNELIKYGIKPWIDESEIKLGDSLIEKIRDGLDNMDYLVALISKNSVQSEWVKKELDIAMNSEIEGKRVITIPILAGKCDLPGFLKGKLYADMSTNRKYNENISILLHRFNVSNITDDTNEFTEYKLTTVQVIEKIEKVENENELIELLESFGYAEMGLFHRDTFIECLNKSFDDKSLSQDIIVSLINICRYCPGEYINKINLTKLLVSDDNEVLKATINVLAKTKSLKIQQKKILKILKNNLDDEVINEILNYFKKVQLDIDVAQEVYEFCVNKLKSKYSSNVIDCLCRLSNFIMEDNIYRVWSDCWKNSDYDRRLELVNSLCVYGFQSEDVYLISAKLRDDIKQILMNSFGDSDVNNSNLMIALLTSAGNIVEDRNEIWSKMSQLDDYSILMTLETLRDEYNIDYIFNSEEDLYWLQKFVDFSNLKIKSTALEVIAQIHSKKAIDIIKESSEFIPQYYNANEVLFTLLKETNIADYKELYNLVKIKVVDGYYSRIDNTILAISNYFIGEPDANIEPIIESINFKIEDEKKNTRDDRLKMKVIVEKLIELEECFNKTQNKIIQDFIESYKKIYGINRKF</sequence>
<protein>
    <submittedName>
        <fullName evidence="2">Toll/interleukin-1 receptor domain-containing protein</fullName>
    </submittedName>
</protein>
<dbReference type="InterPro" id="IPR000157">
    <property type="entry name" value="TIR_dom"/>
</dbReference>
<reference evidence="2 3" key="1">
    <citation type="submission" date="2019-02" db="EMBL/GenBank/DDBJ databases">
        <title>Genome sequencing of Clostridium botulinum clinical isolates.</title>
        <authorList>
            <person name="Brunt J."/>
            <person name="Van Vliet A.H.M."/>
            <person name="Stringer S.C."/>
            <person name="Grant K.A."/>
            <person name="Carter A.C."/>
            <person name="Peck M.W."/>
        </authorList>
    </citation>
    <scope>NUCLEOTIDE SEQUENCE [LARGE SCALE GENOMIC DNA]</scope>
    <source>
        <strain evidence="2 3">R1125/03</strain>
    </source>
</reference>
<organism evidence="2 3">
    <name type="scientific">Clostridium botulinum</name>
    <dbReference type="NCBI Taxonomy" id="1491"/>
    <lineage>
        <taxon>Bacteria</taxon>
        <taxon>Bacillati</taxon>
        <taxon>Bacillota</taxon>
        <taxon>Clostridia</taxon>
        <taxon>Eubacteriales</taxon>
        <taxon>Clostridiaceae</taxon>
        <taxon>Clostridium</taxon>
    </lineage>
</organism>
<dbReference type="Gene3D" id="3.40.50.10140">
    <property type="entry name" value="Toll/interleukin-1 receptor homology (TIR) domain"/>
    <property type="match status" value="1"/>
</dbReference>
<dbReference type="InterPro" id="IPR016024">
    <property type="entry name" value="ARM-type_fold"/>
</dbReference>
<proteinExistence type="predicted"/>
<accession>A0A6M0STQ3</accession>
<evidence type="ECO:0000313" key="2">
    <source>
        <dbReference type="EMBL" id="NFA58908.1"/>
    </source>
</evidence>
<name>A0A6M0STQ3_CLOBO</name>
<dbReference type="GO" id="GO:0007165">
    <property type="term" value="P:signal transduction"/>
    <property type="evidence" value="ECO:0007669"/>
    <property type="project" value="InterPro"/>
</dbReference>
<dbReference type="SMART" id="SM00255">
    <property type="entry name" value="TIR"/>
    <property type="match status" value="1"/>
</dbReference>
<keyword evidence="2" id="KW-0675">Receptor</keyword>
<feature type="domain" description="TIR" evidence="1">
    <location>
        <begin position="1"/>
        <end position="126"/>
    </location>
</feature>
<dbReference type="SUPFAM" id="SSF48371">
    <property type="entry name" value="ARM repeat"/>
    <property type="match status" value="1"/>
</dbReference>
<comment type="caution">
    <text evidence="2">The sequence shown here is derived from an EMBL/GenBank/DDBJ whole genome shotgun (WGS) entry which is preliminary data.</text>
</comment>